<evidence type="ECO:0000313" key="1">
    <source>
        <dbReference type="EMBL" id="MBB5598957.1"/>
    </source>
</evidence>
<gene>
    <name evidence="1" type="ORF">BKA12_002037</name>
</gene>
<dbReference type="Gene3D" id="3.30.565.10">
    <property type="entry name" value="Histidine kinase-like ATPase, C-terminal domain"/>
    <property type="match status" value="1"/>
</dbReference>
<dbReference type="RefSeq" id="WP_183643391.1">
    <property type="nucleotide sequence ID" value="NZ_JACHBL010000001.1"/>
</dbReference>
<dbReference type="InterPro" id="IPR045261">
    <property type="entry name" value="MORC_ATPase"/>
</dbReference>
<dbReference type="Pfam" id="PF13589">
    <property type="entry name" value="HATPase_c_3"/>
    <property type="match status" value="1"/>
</dbReference>
<name>A0A7W9DCK1_9MICC</name>
<evidence type="ECO:0000313" key="2">
    <source>
        <dbReference type="Proteomes" id="UP000523863"/>
    </source>
</evidence>
<protein>
    <recommendedName>
        <fullName evidence="3">ATP-binding protein</fullName>
    </recommendedName>
</protein>
<keyword evidence="2" id="KW-1185">Reference proteome</keyword>
<proteinExistence type="predicted"/>
<accession>A0A7W9DCK1</accession>
<organism evidence="1 2">
    <name type="scientific">Neomicrococcus lactis</name>
    <dbReference type="NCBI Taxonomy" id="732241"/>
    <lineage>
        <taxon>Bacteria</taxon>
        <taxon>Bacillati</taxon>
        <taxon>Actinomycetota</taxon>
        <taxon>Actinomycetes</taxon>
        <taxon>Micrococcales</taxon>
        <taxon>Micrococcaceae</taxon>
        <taxon>Neomicrococcus</taxon>
    </lineage>
</organism>
<dbReference type="EMBL" id="JACHBL010000001">
    <property type="protein sequence ID" value="MBB5598957.1"/>
    <property type="molecule type" value="Genomic_DNA"/>
</dbReference>
<dbReference type="SUPFAM" id="SSF55874">
    <property type="entry name" value="ATPase domain of HSP90 chaperone/DNA topoisomerase II/histidine kinase"/>
    <property type="match status" value="1"/>
</dbReference>
<dbReference type="InterPro" id="IPR036890">
    <property type="entry name" value="HATPase_C_sf"/>
</dbReference>
<sequence length="512" mass="57492">MVLRPETDVGTREYVKPDPSTLAAIGVHHSFSSALADLVDNSIDAGATHVRIRFLEQLGSIIGLQIIDNGKGMNSDEIRRAMTFGARRDYGSEDLGYFGLGLKAASLSQSESFAVFSRQEWSSAVGRFMDHSVSEDFSVGVLSSDIALANIEDTKGIEISSGTIVEWHQLKDSLNSTESDVVAEWKSTKIREIRHHLGLTFHRLLEDGVLSIGVDSFDVDRKLALPALSIEAIDPFKNSIHRGGYPRTYVANLPDGASFSCEGHIFPPKLNTTEFDLYGEPGERRQGFYLYRRNRLIATGDNWAGLRIPDGELGLGRVKLELDEATEKYVALNPEKIEPVFTKEFSAALRLSHSTDGENLPFTDFFDDLRRLQRDSRRSSRKPISLVEPGLGINPGVIDQLKEFQDFADYDPISIRFVTLGDYEFFRADRINRRIDLNVNIVRTLSGRDGRLTNSDGQLIKILLYFLLQDDFKIEQRWDAIRIERHRLINSSLISAFFDDFGSEESSNDLGD</sequence>
<dbReference type="AlphaFoldDB" id="A0A7W9DCK1"/>
<dbReference type="GO" id="GO:0016887">
    <property type="term" value="F:ATP hydrolysis activity"/>
    <property type="evidence" value="ECO:0007669"/>
    <property type="project" value="InterPro"/>
</dbReference>
<dbReference type="PANTHER" id="PTHR23336">
    <property type="entry name" value="ZINC FINGER CW-TYPE COILED-COIL DOMAIN PROTEIN 3"/>
    <property type="match status" value="1"/>
</dbReference>
<comment type="caution">
    <text evidence="1">The sequence shown here is derived from an EMBL/GenBank/DDBJ whole genome shotgun (WGS) entry which is preliminary data.</text>
</comment>
<dbReference type="PANTHER" id="PTHR23336:SF58">
    <property type="entry name" value="PROTEIN MICRORCHIDIA 4"/>
    <property type="match status" value="1"/>
</dbReference>
<evidence type="ECO:0008006" key="3">
    <source>
        <dbReference type="Google" id="ProtNLM"/>
    </source>
</evidence>
<dbReference type="Proteomes" id="UP000523863">
    <property type="component" value="Unassembled WGS sequence"/>
</dbReference>
<reference evidence="1 2" key="1">
    <citation type="submission" date="2020-08" db="EMBL/GenBank/DDBJ databases">
        <title>Sequencing the genomes of 1000 actinobacteria strains.</title>
        <authorList>
            <person name="Klenk H.-P."/>
        </authorList>
    </citation>
    <scope>NUCLEOTIDE SEQUENCE [LARGE SCALE GENOMIC DNA]</scope>
    <source>
        <strain evidence="1 2">DSM 23694</strain>
    </source>
</reference>